<evidence type="ECO:0000313" key="2">
    <source>
        <dbReference type="Proteomes" id="UP000276133"/>
    </source>
</evidence>
<dbReference type="Proteomes" id="UP000276133">
    <property type="component" value="Unassembled WGS sequence"/>
</dbReference>
<accession>A0A3M7SGV5</accession>
<evidence type="ECO:0000313" key="1">
    <source>
        <dbReference type="EMBL" id="RNA34986.1"/>
    </source>
</evidence>
<protein>
    <submittedName>
        <fullName evidence="1">Uncharacterized protein</fullName>
    </submittedName>
</protein>
<name>A0A3M7SGV5_BRAPC</name>
<proteinExistence type="predicted"/>
<keyword evidence="2" id="KW-1185">Reference proteome</keyword>
<comment type="caution">
    <text evidence="1">The sequence shown here is derived from an EMBL/GenBank/DDBJ whole genome shotgun (WGS) entry which is preliminary data.</text>
</comment>
<reference evidence="1 2" key="1">
    <citation type="journal article" date="2018" name="Sci. Rep.">
        <title>Genomic signatures of local adaptation to the degree of environmental predictability in rotifers.</title>
        <authorList>
            <person name="Franch-Gras L."/>
            <person name="Hahn C."/>
            <person name="Garcia-Roger E.M."/>
            <person name="Carmona M.J."/>
            <person name="Serra M."/>
            <person name="Gomez A."/>
        </authorList>
    </citation>
    <scope>NUCLEOTIDE SEQUENCE [LARGE SCALE GENOMIC DNA]</scope>
    <source>
        <strain evidence="1">HYR1</strain>
    </source>
</reference>
<sequence length="148" mass="17048">MGPKTQRINLHQSIRYRQRLIIFLYTIDNTPTTTIPPITKTIIKNIVPPPNSEFFDYFYLQKMNSIELIPIDKLILFPDLAVVYLDVQTLLNVVHLLDWDFFSILIKLSGDPKTILEIWFFSSPIQIGPADIVEVELIEVTNSSSSLL</sequence>
<dbReference type="EMBL" id="REGN01001391">
    <property type="protein sequence ID" value="RNA34986.1"/>
    <property type="molecule type" value="Genomic_DNA"/>
</dbReference>
<gene>
    <name evidence="1" type="ORF">BpHYR1_032815</name>
</gene>
<organism evidence="1 2">
    <name type="scientific">Brachionus plicatilis</name>
    <name type="common">Marine rotifer</name>
    <name type="synonym">Brachionus muelleri</name>
    <dbReference type="NCBI Taxonomy" id="10195"/>
    <lineage>
        <taxon>Eukaryota</taxon>
        <taxon>Metazoa</taxon>
        <taxon>Spiralia</taxon>
        <taxon>Gnathifera</taxon>
        <taxon>Rotifera</taxon>
        <taxon>Eurotatoria</taxon>
        <taxon>Monogononta</taxon>
        <taxon>Pseudotrocha</taxon>
        <taxon>Ploima</taxon>
        <taxon>Brachionidae</taxon>
        <taxon>Brachionus</taxon>
    </lineage>
</organism>
<dbReference type="AlphaFoldDB" id="A0A3M7SGV5"/>